<reference evidence="3 4" key="1">
    <citation type="submission" date="2023-05" db="EMBL/GenBank/DDBJ databases">
        <authorList>
            <person name="Yin Y."/>
            <person name="Lu Z."/>
        </authorList>
    </citation>
    <scope>NUCLEOTIDE SEQUENCE [LARGE SCALE GENOMIC DNA]</scope>
    <source>
        <strain evidence="3 4">ZM22</strain>
    </source>
</reference>
<sequence>MEISRTSRHLAVFGIALGTLLLAGCSTPPGGNTAVSQQTDPSQPIPAIEPKSTPTPASLASSDKRPDWPAWVTADCTPSSQMDPGPQARYRKSPVIRANWFPDGLRTMVVFRLEVTPQGELGRVAYLPADTDPRIVKAITQSLRSWKFKPGMRQGHAVTSCVEQPYELIFPPQPIPAGPDSAP</sequence>
<keyword evidence="4" id="KW-1185">Reference proteome</keyword>
<organism evidence="3 4">
    <name type="scientific">Comamonas resistens</name>
    <dbReference type="NCBI Taxonomy" id="3046670"/>
    <lineage>
        <taxon>Bacteria</taxon>
        <taxon>Pseudomonadati</taxon>
        <taxon>Pseudomonadota</taxon>
        <taxon>Betaproteobacteria</taxon>
        <taxon>Burkholderiales</taxon>
        <taxon>Comamonadaceae</taxon>
        <taxon>Comamonas</taxon>
    </lineage>
</organism>
<feature type="region of interest" description="Disordered" evidence="1">
    <location>
        <begin position="30"/>
        <end position="89"/>
    </location>
</feature>
<dbReference type="EMBL" id="CP125947">
    <property type="protein sequence ID" value="WHS63481.1"/>
    <property type="molecule type" value="Genomic_DNA"/>
</dbReference>
<proteinExistence type="predicted"/>
<dbReference type="PROSITE" id="PS51257">
    <property type="entry name" value="PROKAR_LIPOPROTEIN"/>
    <property type="match status" value="1"/>
</dbReference>
<feature type="compositionally biased region" description="Polar residues" evidence="1">
    <location>
        <begin position="52"/>
        <end position="61"/>
    </location>
</feature>
<dbReference type="Gene3D" id="3.30.1150.10">
    <property type="match status" value="1"/>
</dbReference>
<evidence type="ECO:0000313" key="4">
    <source>
        <dbReference type="Proteomes" id="UP001240697"/>
    </source>
</evidence>
<name>A0ABY8SLW4_9BURK</name>
<dbReference type="RefSeq" id="WP_283484637.1">
    <property type="nucleotide sequence ID" value="NZ_CP125947.1"/>
</dbReference>
<evidence type="ECO:0008006" key="5">
    <source>
        <dbReference type="Google" id="ProtNLM"/>
    </source>
</evidence>
<gene>
    <name evidence="3" type="ORF">QMY55_13060</name>
</gene>
<feature type="chain" id="PRO_5046644645" description="TonB C-terminal domain-containing protein" evidence="2">
    <location>
        <begin position="24"/>
        <end position="183"/>
    </location>
</feature>
<protein>
    <recommendedName>
        <fullName evidence="5">TonB C-terminal domain-containing protein</fullName>
    </recommendedName>
</protein>
<accession>A0ABY8SLW4</accession>
<dbReference type="SUPFAM" id="SSF74653">
    <property type="entry name" value="TolA/TonB C-terminal domain"/>
    <property type="match status" value="1"/>
</dbReference>
<keyword evidence="2" id="KW-0732">Signal</keyword>
<dbReference type="Proteomes" id="UP001240697">
    <property type="component" value="Chromosome"/>
</dbReference>
<evidence type="ECO:0000256" key="1">
    <source>
        <dbReference type="SAM" id="MobiDB-lite"/>
    </source>
</evidence>
<feature type="compositionally biased region" description="Polar residues" evidence="1">
    <location>
        <begin position="30"/>
        <end position="42"/>
    </location>
</feature>
<feature type="signal peptide" evidence="2">
    <location>
        <begin position="1"/>
        <end position="23"/>
    </location>
</feature>
<evidence type="ECO:0000256" key="2">
    <source>
        <dbReference type="SAM" id="SignalP"/>
    </source>
</evidence>
<evidence type="ECO:0000313" key="3">
    <source>
        <dbReference type="EMBL" id="WHS63481.1"/>
    </source>
</evidence>